<proteinExistence type="predicted"/>
<evidence type="ECO:0000313" key="3">
    <source>
        <dbReference type="Proteomes" id="UP000198282"/>
    </source>
</evidence>
<feature type="compositionally biased region" description="Basic residues" evidence="1">
    <location>
        <begin position="224"/>
        <end position="271"/>
    </location>
</feature>
<dbReference type="EMBL" id="FZOD01000012">
    <property type="protein sequence ID" value="SNS58908.1"/>
    <property type="molecule type" value="Genomic_DNA"/>
</dbReference>
<gene>
    <name evidence="2" type="ORF">SAMN05216276_101236</name>
</gene>
<dbReference type="AlphaFoldDB" id="A0A239FQJ2"/>
<evidence type="ECO:0000256" key="1">
    <source>
        <dbReference type="SAM" id="MobiDB-lite"/>
    </source>
</evidence>
<feature type="compositionally biased region" description="Basic and acidic residues" evidence="1">
    <location>
        <begin position="197"/>
        <end position="221"/>
    </location>
</feature>
<evidence type="ECO:0000313" key="2">
    <source>
        <dbReference type="EMBL" id="SNS58908.1"/>
    </source>
</evidence>
<dbReference type="Proteomes" id="UP000198282">
    <property type="component" value="Unassembled WGS sequence"/>
</dbReference>
<organism evidence="2 3">
    <name type="scientific">Streptosporangium subroseum</name>
    <dbReference type="NCBI Taxonomy" id="106412"/>
    <lineage>
        <taxon>Bacteria</taxon>
        <taxon>Bacillati</taxon>
        <taxon>Actinomycetota</taxon>
        <taxon>Actinomycetes</taxon>
        <taxon>Streptosporangiales</taxon>
        <taxon>Streptosporangiaceae</taxon>
        <taxon>Streptosporangium</taxon>
    </lineage>
</organism>
<protein>
    <submittedName>
        <fullName evidence="2">Uncharacterized protein</fullName>
    </submittedName>
</protein>
<feature type="region of interest" description="Disordered" evidence="1">
    <location>
        <begin position="168"/>
        <end position="271"/>
    </location>
</feature>
<name>A0A239FQJ2_9ACTN</name>
<keyword evidence="3" id="KW-1185">Reference proteome</keyword>
<sequence length="312" mass="35763">MSSRHSSSGFGIDRTRTHLCSHRGPTALRAQKAPGLTSTSCNGLPGPERHGETYRIHSHDAPIRDYRAMPSHQIIGRLARHCPARPSDLLSSGPAASRRPRRRACAIKRSEPPDDSRKKALEGKDHTGRVAHHARVAEGLLVSDGPPVPDAGRGRFDGVVIPAAELLPSPDPVGITLGPVQQGARLGRTRVRSVRRVAPEPDDPRPERRDRRLRDGQRELLRPALRRTRVRRPRRSRRSRVRPRRSRRVRPRRSWRVRTPRRTRVRRSRRVRTPGRTRPWWVRAPWQTRLRRRRGLNEMAGLSPLRAGWRLW</sequence>
<reference evidence="2 3" key="1">
    <citation type="submission" date="2017-06" db="EMBL/GenBank/DDBJ databases">
        <authorList>
            <person name="Kim H.J."/>
            <person name="Triplett B.A."/>
        </authorList>
    </citation>
    <scope>NUCLEOTIDE SEQUENCE [LARGE SCALE GENOMIC DNA]</scope>
    <source>
        <strain evidence="2 3">CGMCC 4.2132</strain>
    </source>
</reference>
<feature type="compositionally biased region" description="Basic and acidic residues" evidence="1">
    <location>
        <begin position="108"/>
        <end position="128"/>
    </location>
</feature>
<feature type="region of interest" description="Disordered" evidence="1">
    <location>
        <begin position="84"/>
        <end position="129"/>
    </location>
</feature>
<accession>A0A239FQJ2</accession>